<comment type="similarity">
    <text evidence="2">Belongs to the cornichon family.</text>
</comment>
<evidence type="ECO:0000256" key="4">
    <source>
        <dbReference type="ARBA" id="ARBA00022989"/>
    </source>
</evidence>
<organism evidence="7 8">
    <name type="scientific">Mycoemilia scoparia</name>
    <dbReference type="NCBI Taxonomy" id="417184"/>
    <lineage>
        <taxon>Eukaryota</taxon>
        <taxon>Fungi</taxon>
        <taxon>Fungi incertae sedis</taxon>
        <taxon>Zoopagomycota</taxon>
        <taxon>Kickxellomycotina</taxon>
        <taxon>Kickxellomycetes</taxon>
        <taxon>Kickxellales</taxon>
        <taxon>Kickxellaceae</taxon>
        <taxon>Mycoemilia</taxon>
    </lineage>
</organism>
<evidence type="ECO:0000256" key="5">
    <source>
        <dbReference type="ARBA" id="ARBA00023136"/>
    </source>
</evidence>
<evidence type="ECO:0000313" key="8">
    <source>
        <dbReference type="Proteomes" id="UP001150538"/>
    </source>
</evidence>
<gene>
    <name evidence="7" type="ORF">H4219_000454</name>
</gene>
<evidence type="ECO:0008006" key="9">
    <source>
        <dbReference type="Google" id="ProtNLM"/>
    </source>
</evidence>
<comment type="caution">
    <text evidence="7">The sequence shown here is derived from an EMBL/GenBank/DDBJ whole genome shotgun (WGS) entry which is preliminary data.</text>
</comment>
<dbReference type="InterPro" id="IPR003377">
    <property type="entry name" value="Cornichon"/>
</dbReference>
<sequence>MLTDLECDYINPIDLANNLNNYVVPEMAVHAVIFAVFLLSFEWMTVLINLPLFAWNASKFTKGSYRYDATEVFRTLDKHKRENFIKVGFYLLSFFYYLYCMIMALIADSSPEPVATGAHY</sequence>
<dbReference type="Proteomes" id="UP001150538">
    <property type="component" value="Unassembled WGS sequence"/>
</dbReference>
<proteinExistence type="inferred from homology"/>
<keyword evidence="3 6" id="KW-0812">Transmembrane</keyword>
<feature type="transmembrane region" description="Helical" evidence="6">
    <location>
        <begin position="87"/>
        <end position="107"/>
    </location>
</feature>
<dbReference type="GO" id="GO:0016192">
    <property type="term" value="P:vesicle-mediated transport"/>
    <property type="evidence" value="ECO:0007669"/>
    <property type="project" value="InterPro"/>
</dbReference>
<evidence type="ECO:0000313" key="7">
    <source>
        <dbReference type="EMBL" id="KAJ1921721.1"/>
    </source>
</evidence>
<name>A0A9W8ABW0_9FUNG</name>
<evidence type="ECO:0000256" key="6">
    <source>
        <dbReference type="SAM" id="Phobius"/>
    </source>
</evidence>
<dbReference type="Pfam" id="PF03311">
    <property type="entry name" value="Cornichon"/>
    <property type="match status" value="1"/>
</dbReference>
<dbReference type="GO" id="GO:0016020">
    <property type="term" value="C:membrane"/>
    <property type="evidence" value="ECO:0007669"/>
    <property type="project" value="UniProtKB-SubCell"/>
</dbReference>
<dbReference type="AlphaFoldDB" id="A0A9W8ABW0"/>
<reference evidence="7" key="1">
    <citation type="submission" date="2022-07" db="EMBL/GenBank/DDBJ databases">
        <title>Phylogenomic reconstructions and comparative analyses of Kickxellomycotina fungi.</title>
        <authorList>
            <person name="Reynolds N.K."/>
            <person name="Stajich J.E."/>
            <person name="Barry K."/>
            <person name="Grigoriev I.V."/>
            <person name="Crous P."/>
            <person name="Smith M.E."/>
        </authorList>
    </citation>
    <scope>NUCLEOTIDE SEQUENCE</scope>
    <source>
        <strain evidence="7">NBRC 100468</strain>
    </source>
</reference>
<evidence type="ECO:0000256" key="2">
    <source>
        <dbReference type="ARBA" id="ARBA00010095"/>
    </source>
</evidence>
<comment type="subcellular location">
    <subcellularLocation>
        <location evidence="1">Membrane</location>
        <topology evidence="1">Multi-pass membrane protein</topology>
    </subcellularLocation>
</comment>
<keyword evidence="8" id="KW-1185">Reference proteome</keyword>
<feature type="transmembrane region" description="Helical" evidence="6">
    <location>
        <begin position="27"/>
        <end position="55"/>
    </location>
</feature>
<keyword evidence="5 6" id="KW-0472">Membrane</keyword>
<dbReference type="EMBL" id="JANBPU010000003">
    <property type="protein sequence ID" value="KAJ1921721.1"/>
    <property type="molecule type" value="Genomic_DNA"/>
</dbReference>
<dbReference type="SMART" id="SM01398">
    <property type="entry name" value="Cornichon"/>
    <property type="match status" value="1"/>
</dbReference>
<keyword evidence="4 6" id="KW-1133">Transmembrane helix</keyword>
<evidence type="ECO:0000256" key="1">
    <source>
        <dbReference type="ARBA" id="ARBA00004141"/>
    </source>
</evidence>
<dbReference type="OrthoDB" id="434393at2759"/>
<accession>A0A9W8ABW0</accession>
<dbReference type="PANTHER" id="PTHR12290">
    <property type="entry name" value="CORNICHON-RELATED"/>
    <property type="match status" value="1"/>
</dbReference>
<protein>
    <recommendedName>
        <fullName evidence="9">ER-derived vesicles protein ERV14</fullName>
    </recommendedName>
</protein>
<evidence type="ECO:0000256" key="3">
    <source>
        <dbReference type="ARBA" id="ARBA00022692"/>
    </source>
</evidence>